<feature type="signal peptide" evidence="1">
    <location>
        <begin position="1"/>
        <end position="21"/>
    </location>
</feature>
<name>A0A0K8RFE1_IXORI</name>
<dbReference type="AlphaFoldDB" id="A0A0K8RFE1"/>
<dbReference type="EMBL" id="GADI01003926">
    <property type="protein sequence ID" value="JAA69882.1"/>
    <property type="molecule type" value="mRNA"/>
</dbReference>
<reference evidence="2" key="1">
    <citation type="submission" date="2012-12" db="EMBL/GenBank/DDBJ databases">
        <title>Identification and characterization of a phenylalanine ammonia-lyase gene family in Isatis indigotica Fort.</title>
        <authorList>
            <person name="Liu Q."/>
            <person name="Chen J."/>
            <person name="Zhou X."/>
            <person name="Di P."/>
            <person name="Xiao Y."/>
            <person name="Xuan H."/>
            <person name="Zhang L."/>
            <person name="Chen W."/>
        </authorList>
    </citation>
    <scope>NUCLEOTIDE SEQUENCE</scope>
    <source>
        <tissue evidence="2">Salivary gland</tissue>
    </source>
</reference>
<proteinExistence type="evidence at transcript level"/>
<sequence length="66" mass="7548">MRATTVYLVAVSLLVTAKLVGTCIRGNDAYYRGVEKYCNKPCPNPKCGWPCPYCSWSSYQNRYRCK</sequence>
<evidence type="ECO:0000313" key="2">
    <source>
        <dbReference type="EMBL" id="JAA69882.1"/>
    </source>
</evidence>
<keyword evidence="1" id="KW-0732">Signal</keyword>
<feature type="chain" id="PRO_5005517904" evidence="1">
    <location>
        <begin position="22"/>
        <end position="66"/>
    </location>
</feature>
<evidence type="ECO:0000256" key="1">
    <source>
        <dbReference type="SAM" id="SignalP"/>
    </source>
</evidence>
<accession>A0A0K8RFE1</accession>
<organism evidence="2">
    <name type="scientific">Ixodes ricinus</name>
    <name type="common">Common tick</name>
    <name type="synonym">Acarus ricinus</name>
    <dbReference type="NCBI Taxonomy" id="34613"/>
    <lineage>
        <taxon>Eukaryota</taxon>
        <taxon>Metazoa</taxon>
        <taxon>Ecdysozoa</taxon>
        <taxon>Arthropoda</taxon>
        <taxon>Chelicerata</taxon>
        <taxon>Arachnida</taxon>
        <taxon>Acari</taxon>
        <taxon>Parasitiformes</taxon>
        <taxon>Ixodida</taxon>
        <taxon>Ixodoidea</taxon>
        <taxon>Ixodidae</taxon>
        <taxon>Ixodinae</taxon>
        <taxon>Ixodes</taxon>
    </lineage>
</organism>
<protein>
    <submittedName>
        <fullName evidence="2">Putative 5.3 kDa protein</fullName>
    </submittedName>
</protein>